<evidence type="ECO:0000313" key="2">
    <source>
        <dbReference type="EMBL" id="ENV43180.1"/>
    </source>
</evidence>
<protein>
    <recommendedName>
        <fullName evidence="4">Glycosyltransferase RgtA/B/C/D-like domain-containing protein</fullName>
    </recommendedName>
</protein>
<feature type="transmembrane region" description="Helical" evidence="1">
    <location>
        <begin position="127"/>
        <end position="146"/>
    </location>
</feature>
<proteinExistence type="predicted"/>
<sequence length="379" mass="44289">MIEFNYYQTMLTISILIVSLFLSFIVGCKKKLDINIIIALFLWHTFFSLFYYFFTLSNAADAVVYYYNSLGENLKFYPGSPFIYYFSSIFSRGLDANYLNVTLVYNLFGILGLIFLYLSIKKYLERLYWLWGCLLFIPSMSFWSAGLGKDAISFFSVCLFLYTITTNKKIYILLPISFFFMFMVRPHIALMIIVSFILYFILKSRVHILFKITTLPIIVAGIILSSSFVQQYVGLEEASLDSVSSYVDQRQGYNQSGGSSIDLQSMSYPMQLFTYIFRPLPFDAHSALALFTSIENTLLLILFLYILFKNKFRLHYFIEGKNTWLLIYAFLTCSMLAITTANLGISTRQKWMFMPIFLYLLIYAFYQYKQNQHVISIKK</sequence>
<reference evidence="2 3" key="1">
    <citation type="submission" date="2013-02" db="EMBL/GenBank/DDBJ databases">
        <title>The Genome Sequence of Acinetobacter schindleri CIP 107287.</title>
        <authorList>
            <consortium name="The Broad Institute Genome Sequencing Platform"/>
            <consortium name="The Broad Institute Genome Sequencing Center for Infectious Disease"/>
            <person name="Cerqueira G."/>
            <person name="Feldgarden M."/>
            <person name="Courvalin P."/>
            <person name="Perichon B."/>
            <person name="Grillot-Courvalin C."/>
            <person name="Clermont D."/>
            <person name="Rocha E."/>
            <person name="Yoon E.-J."/>
            <person name="Nemec A."/>
            <person name="Walker B."/>
            <person name="Young S.K."/>
            <person name="Zeng Q."/>
            <person name="Gargeya S."/>
            <person name="Fitzgerald M."/>
            <person name="Haas B."/>
            <person name="Abouelleil A."/>
            <person name="Alvarado L."/>
            <person name="Arachchi H.M."/>
            <person name="Berlin A.M."/>
            <person name="Chapman S.B."/>
            <person name="Dewar J."/>
            <person name="Goldberg J."/>
            <person name="Griggs A."/>
            <person name="Gujja S."/>
            <person name="Hansen M."/>
            <person name="Howarth C."/>
            <person name="Imamovic A."/>
            <person name="Larimer J."/>
            <person name="McCowan C."/>
            <person name="Murphy C."/>
            <person name="Neiman D."/>
            <person name="Pearson M."/>
            <person name="Priest M."/>
            <person name="Roberts A."/>
            <person name="Saif S."/>
            <person name="Shea T."/>
            <person name="Sisk P."/>
            <person name="Sykes S."/>
            <person name="Wortman J."/>
            <person name="Nusbaum C."/>
            <person name="Birren B."/>
        </authorList>
    </citation>
    <scope>NUCLEOTIDE SEQUENCE [LARGE SCALE GENOMIC DNA]</scope>
    <source>
        <strain evidence="2 3">CIP 107287</strain>
    </source>
</reference>
<evidence type="ECO:0008006" key="4">
    <source>
        <dbReference type="Google" id="ProtNLM"/>
    </source>
</evidence>
<keyword evidence="1" id="KW-1133">Transmembrane helix</keyword>
<dbReference type="Proteomes" id="UP000018440">
    <property type="component" value="Unassembled WGS sequence"/>
</dbReference>
<feature type="transmembrane region" description="Helical" evidence="1">
    <location>
        <begin position="208"/>
        <end position="229"/>
    </location>
</feature>
<gene>
    <name evidence="2" type="ORF">F955_02923</name>
</gene>
<feature type="transmembrane region" description="Helical" evidence="1">
    <location>
        <begin position="351"/>
        <end position="368"/>
    </location>
</feature>
<evidence type="ECO:0000313" key="3">
    <source>
        <dbReference type="Proteomes" id="UP000018440"/>
    </source>
</evidence>
<comment type="caution">
    <text evidence="2">The sequence shown here is derived from an EMBL/GenBank/DDBJ whole genome shotgun (WGS) entry which is preliminary data.</text>
</comment>
<dbReference type="AlphaFoldDB" id="N9AHM0"/>
<accession>N9AHM0</accession>
<dbReference type="PATRIC" id="fig|1217988.3.peg.2808"/>
<keyword evidence="1" id="KW-0472">Membrane</keyword>
<feature type="transmembrane region" description="Helical" evidence="1">
    <location>
        <begin position="98"/>
        <end position="120"/>
    </location>
</feature>
<name>N9AHM0_9GAMM</name>
<feature type="transmembrane region" description="Helical" evidence="1">
    <location>
        <begin position="6"/>
        <end position="27"/>
    </location>
</feature>
<feature type="transmembrane region" description="Helical" evidence="1">
    <location>
        <begin position="324"/>
        <end position="345"/>
    </location>
</feature>
<feature type="transmembrane region" description="Helical" evidence="1">
    <location>
        <begin position="34"/>
        <end position="54"/>
    </location>
</feature>
<evidence type="ECO:0000256" key="1">
    <source>
        <dbReference type="SAM" id="Phobius"/>
    </source>
</evidence>
<keyword evidence="1" id="KW-0812">Transmembrane</keyword>
<feature type="transmembrane region" description="Helical" evidence="1">
    <location>
        <begin position="287"/>
        <end position="308"/>
    </location>
</feature>
<organism evidence="2 3">
    <name type="scientific">Acinetobacter schindleri CIP 107287</name>
    <dbReference type="NCBI Taxonomy" id="1217988"/>
    <lineage>
        <taxon>Bacteria</taxon>
        <taxon>Pseudomonadati</taxon>
        <taxon>Pseudomonadota</taxon>
        <taxon>Gammaproteobacteria</taxon>
        <taxon>Moraxellales</taxon>
        <taxon>Moraxellaceae</taxon>
        <taxon>Acinetobacter</taxon>
    </lineage>
</organism>
<dbReference type="EMBL" id="APPQ01000032">
    <property type="protein sequence ID" value="ENV43180.1"/>
    <property type="molecule type" value="Genomic_DNA"/>
</dbReference>
<feature type="transmembrane region" description="Helical" evidence="1">
    <location>
        <begin position="170"/>
        <end position="201"/>
    </location>
</feature>
<dbReference type="HOGENOM" id="CLU_061112_0_0_6"/>
<dbReference type="RefSeq" id="WP_004895844.1">
    <property type="nucleotide sequence ID" value="NZ_KB849579.1"/>
</dbReference>